<evidence type="ECO:0008006" key="4">
    <source>
        <dbReference type="Google" id="ProtNLM"/>
    </source>
</evidence>
<gene>
    <name evidence="2" type="ORF">ACFMB1_12505</name>
</gene>
<organism evidence="2 3">
    <name type="scientific">Hyphococcus aureus</name>
    <dbReference type="NCBI Taxonomy" id="2666033"/>
    <lineage>
        <taxon>Bacteria</taxon>
        <taxon>Pseudomonadati</taxon>
        <taxon>Pseudomonadota</taxon>
        <taxon>Alphaproteobacteria</taxon>
        <taxon>Parvularculales</taxon>
        <taxon>Parvularculaceae</taxon>
        <taxon>Hyphococcus</taxon>
    </lineage>
</organism>
<dbReference type="RefSeq" id="WP_379882403.1">
    <property type="nucleotide sequence ID" value="NZ_JBHPON010000002.1"/>
</dbReference>
<sequence>MDALMQMIAVGWPLGLAGFILGALLGGFMARNRAEEAGGGASDRPRLKPDEDSLSALAAELKAAKELLEAEEADASDVADTLKNLDDAIKRANGRLKLLTKAVKQAK</sequence>
<evidence type="ECO:0000313" key="3">
    <source>
        <dbReference type="Proteomes" id="UP001596116"/>
    </source>
</evidence>
<keyword evidence="1" id="KW-0175">Coiled coil</keyword>
<evidence type="ECO:0000313" key="2">
    <source>
        <dbReference type="EMBL" id="MFC6036368.1"/>
    </source>
</evidence>
<comment type="caution">
    <text evidence="2">The sequence shown here is derived from an EMBL/GenBank/DDBJ whole genome shotgun (WGS) entry which is preliminary data.</text>
</comment>
<accession>A0ABW1L066</accession>
<keyword evidence="3" id="KW-1185">Reference proteome</keyword>
<protein>
    <recommendedName>
        <fullName evidence="4">Chemotaxis protein</fullName>
    </recommendedName>
</protein>
<feature type="coiled-coil region" evidence="1">
    <location>
        <begin position="51"/>
        <end position="102"/>
    </location>
</feature>
<dbReference type="EMBL" id="JBHPON010000002">
    <property type="protein sequence ID" value="MFC6036368.1"/>
    <property type="molecule type" value="Genomic_DNA"/>
</dbReference>
<evidence type="ECO:0000256" key="1">
    <source>
        <dbReference type="SAM" id="Coils"/>
    </source>
</evidence>
<dbReference type="Proteomes" id="UP001596116">
    <property type="component" value="Unassembled WGS sequence"/>
</dbReference>
<reference evidence="2 3" key="1">
    <citation type="submission" date="2024-09" db="EMBL/GenBank/DDBJ databases">
        <authorList>
            <person name="Zhang Z.-H."/>
        </authorList>
    </citation>
    <scope>NUCLEOTIDE SEQUENCE [LARGE SCALE GENOMIC DNA]</scope>
    <source>
        <strain evidence="2 3">HHTR114</strain>
    </source>
</reference>
<proteinExistence type="predicted"/>
<name>A0ABW1L066_9PROT</name>